<dbReference type="GO" id="GO:0008483">
    <property type="term" value="F:transaminase activity"/>
    <property type="evidence" value="ECO:0007669"/>
    <property type="project" value="UniProtKB-KW"/>
</dbReference>
<dbReference type="Gene3D" id="3.40.640.10">
    <property type="entry name" value="Type I PLP-dependent aspartate aminotransferase-like (Major domain)"/>
    <property type="match status" value="1"/>
</dbReference>
<evidence type="ECO:0000256" key="5">
    <source>
        <dbReference type="ARBA" id="ARBA00022898"/>
    </source>
</evidence>
<dbReference type="SUPFAM" id="SSF53383">
    <property type="entry name" value="PLP-dependent transferases"/>
    <property type="match status" value="1"/>
</dbReference>
<dbReference type="InterPro" id="IPR015421">
    <property type="entry name" value="PyrdxlP-dep_Trfase_major"/>
</dbReference>
<feature type="region of interest" description="Disordered" evidence="6">
    <location>
        <begin position="478"/>
        <end position="513"/>
    </location>
</feature>
<dbReference type="InterPro" id="IPR004839">
    <property type="entry name" value="Aminotransferase_I/II_large"/>
</dbReference>
<evidence type="ECO:0000256" key="1">
    <source>
        <dbReference type="ARBA" id="ARBA00001933"/>
    </source>
</evidence>
<evidence type="ECO:0000256" key="6">
    <source>
        <dbReference type="SAM" id="MobiDB-lite"/>
    </source>
</evidence>
<evidence type="ECO:0000256" key="3">
    <source>
        <dbReference type="ARBA" id="ARBA00022576"/>
    </source>
</evidence>
<dbReference type="InterPro" id="IPR015424">
    <property type="entry name" value="PyrdxlP-dep_Trfase"/>
</dbReference>
<gene>
    <name evidence="8" type="ORF">LTR05_005253</name>
</gene>
<comment type="cofactor">
    <cofactor evidence="1">
        <name>pyridoxal 5'-phosphate</name>
        <dbReference type="ChEBI" id="CHEBI:597326"/>
    </cofactor>
</comment>
<dbReference type="GO" id="GO:0030170">
    <property type="term" value="F:pyridoxal phosphate binding"/>
    <property type="evidence" value="ECO:0007669"/>
    <property type="project" value="InterPro"/>
</dbReference>
<dbReference type="Pfam" id="PF00155">
    <property type="entry name" value="Aminotran_1_2"/>
    <property type="match status" value="1"/>
</dbReference>
<proteinExistence type="inferred from homology"/>
<dbReference type="InterPro" id="IPR050596">
    <property type="entry name" value="AspAT/PAT-like"/>
</dbReference>
<organism evidence="8 9">
    <name type="scientific">Lithohypha guttulata</name>
    <dbReference type="NCBI Taxonomy" id="1690604"/>
    <lineage>
        <taxon>Eukaryota</taxon>
        <taxon>Fungi</taxon>
        <taxon>Dikarya</taxon>
        <taxon>Ascomycota</taxon>
        <taxon>Pezizomycotina</taxon>
        <taxon>Eurotiomycetes</taxon>
        <taxon>Chaetothyriomycetidae</taxon>
        <taxon>Chaetothyriales</taxon>
        <taxon>Trichomeriaceae</taxon>
        <taxon>Lithohypha</taxon>
    </lineage>
</organism>
<keyword evidence="9" id="KW-1185">Reference proteome</keyword>
<dbReference type="GO" id="GO:0006520">
    <property type="term" value="P:amino acid metabolic process"/>
    <property type="evidence" value="ECO:0007669"/>
    <property type="project" value="InterPro"/>
</dbReference>
<feature type="domain" description="Aminotransferase class I/classII large" evidence="7">
    <location>
        <begin position="89"/>
        <end position="458"/>
    </location>
</feature>
<protein>
    <recommendedName>
        <fullName evidence="7">Aminotransferase class I/classII large domain-containing protein</fullName>
    </recommendedName>
</protein>
<evidence type="ECO:0000256" key="4">
    <source>
        <dbReference type="ARBA" id="ARBA00022679"/>
    </source>
</evidence>
<comment type="similarity">
    <text evidence="2">Belongs to the class-I pyridoxal-phosphate-dependent aminotransferase family.</text>
</comment>
<dbReference type="InterPro" id="IPR015422">
    <property type="entry name" value="PyrdxlP-dep_Trfase_small"/>
</dbReference>
<evidence type="ECO:0000313" key="8">
    <source>
        <dbReference type="EMBL" id="KAK5085963.1"/>
    </source>
</evidence>
<evidence type="ECO:0000313" key="9">
    <source>
        <dbReference type="Proteomes" id="UP001309876"/>
    </source>
</evidence>
<dbReference type="AlphaFoldDB" id="A0AAN7T130"/>
<dbReference type="PANTHER" id="PTHR46383">
    <property type="entry name" value="ASPARTATE AMINOTRANSFERASE"/>
    <property type="match status" value="1"/>
</dbReference>
<dbReference type="PANTHER" id="PTHR46383:SF1">
    <property type="entry name" value="ASPARTATE AMINOTRANSFERASE"/>
    <property type="match status" value="1"/>
</dbReference>
<dbReference type="CDD" id="cd00609">
    <property type="entry name" value="AAT_like"/>
    <property type="match status" value="1"/>
</dbReference>
<comment type="caution">
    <text evidence="8">The sequence shown here is derived from an EMBL/GenBank/DDBJ whole genome shotgun (WGS) entry which is preliminary data.</text>
</comment>
<evidence type="ECO:0000256" key="2">
    <source>
        <dbReference type="ARBA" id="ARBA00007441"/>
    </source>
</evidence>
<name>A0AAN7T130_9EURO</name>
<dbReference type="EMBL" id="JAVRRJ010000004">
    <property type="protein sequence ID" value="KAK5085963.1"/>
    <property type="molecule type" value="Genomic_DNA"/>
</dbReference>
<reference evidence="8 9" key="1">
    <citation type="submission" date="2023-08" db="EMBL/GenBank/DDBJ databases">
        <title>Black Yeasts Isolated from many extreme environments.</title>
        <authorList>
            <person name="Coleine C."/>
            <person name="Stajich J.E."/>
            <person name="Selbmann L."/>
        </authorList>
    </citation>
    <scope>NUCLEOTIDE SEQUENCE [LARGE SCALE GENOMIC DNA]</scope>
    <source>
        <strain evidence="8 9">CCFEE 5910</strain>
    </source>
</reference>
<evidence type="ECO:0000259" key="7">
    <source>
        <dbReference type="Pfam" id="PF00155"/>
    </source>
</evidence>
<sequence>MSFSGRRVSVLRTALGTSSEGQRRGSIAKLQEPSANELASPVHTEFRAHPGHKAVHAGLDQTRSSTGVVWCTEQAQKYGFAEHPEQWANLGQGAPEVDDDIEGCFKRPETIPLSMNGREYGPTAGIKPLRTAVANLYNENYRKGKLSKYTWENVCIVPGGRAGLIRIAAVLGNAYVGFFIPDYTAYNEMLSLFKNFVAIPTPLSAKDGYHIHADKIAEEIARGTSVILTSNPRNPTGHSLDLDELAEIQDICRDRATIIFDEFYAGFRYDHDCDGSTISAAANVVDVNDDDVIIIDGLTKRFRLPGVRPKEFISALGSCGSYLDGGTNVPFQEMAVSMLDPPKVEIEMKALQTHFKMKRDYCLKRLQEIGFSKGDQDIPDSTFYIWLDLTTLDPPIPASSGADISNGLSFFDALLKEKAIVVPGIFFDLNPAKRRDLFDSPCHHFVRISYGPKMEVLKLGMDAIERVVKKARGQMAMYDNAVSDEPGSPKAVRRQRGPSHSNRGQGGDPYIHS</sequence>
<keyword evidence="3" id="KW-0032">Aminotransferase</keyword>
<dbReference type="Gene3D" id="3.90.1150.10">
    <property type="entry name" value="Aspartate Aminotransferase, domain 1"/>
    <property type="match status" value="1"/>
</dbReference>
<dbReference type="Proteomes" id="UP001309876">
    <property type="component" value="Unassembled WGS sequence"/>
</dbReference>
<accession>A0AAN7T130</accession>
<keyword evidence="4" id="KW-0808">Transferase</keyword>
<keyword evidence="5" id="KW-0663">Pyridoxal phosphate</keyword>